<sequence>MLYLSTPIPYILVQLIIPYILVQLIIPYILVQLIIQYVLIIKKKIQGFILVHLLTIGIKNIPYFV</sequence>
<dbReference type="EMBL" id="FNQC01000011">
    <property type="protein sequence ID" value="SDZ35854.1"/>
    <property type="molecule type" value="Genomic_DNA"/>
</dbReference>
<dbReference type="Proteomes" id="UP000199663">
    <property type="component" value="Unassembled WGS sequence"/>
</dbReference>
<comment type="caution">
    <text evidence="2">The sequence shown here is derived from an EMBL/GenBank/DDBJ whole genome shotgun (WGS) entry which is preliminary data.</text>
</comment>
<gene>
    <name evidence="2" type="ORF">SAMN05444412_11167</name>
</gene>
<protein>
    <submittedName>
        <fullName evidence="2">Uncharacterized protein</fullName>
    </submittedName>
</protein>
<keyword evidence="1" id="KW-1133">Transmembrane helix</keyword>
<accession>A0A1H3SD66</accession>
<evidence type="ECO:0000313" key="3">
    <source>
        <dbReference type="Proteomes" id="UP000199663"/>
    </source>
</evidence>
<reference evidence="2 3" key="1">
    <citation type="submission" date="2016-10" db="EMBL/GenBank/DDBJ databases">
        <authorList>
            <person name="Varghese N."/>
            <person name="Submissions S."/>
        </authorList>
    </citation>
    <scope>NUCLEOTIDE SEQUENCE [LARGE SCALE GENOMIC DNA]</scope>
    <source>
        <strain evidence="2 3">DSM 17997</strain>
    </source>
</reference>
<keyword evidence="3" id="KW-1185">Reference proteome</keyword>
<feature type="transmembrane region" description="Helical" evidence="1">
    <location>
        <begin position="47"/>
        <end position="64"/>
    </location>
</feature>
<organism evidence="2 3">
    <name type="scientific">Rhodonellum ikkaensis</name>
    <dbReference type="NCBI Taxonomy" id="336829"/>
    <lineage>
        <taxon>Bacteria</taxon>
        <taxon>Pseudomonadati</taxon>
        <taxon>Bacteroidota</taxon>
        <taxon>Cytophagia</taxon>
        <taxon>Cytophagales</taxon>
        <taxon>Cytophagaceae</taxon>
        <taxon>Rhodonellum</taxon>
    </lineage>
</organism>
<feature type="transmembrane region" description="Helical" evidence="1">
    <location>
        <begin position="12"/>
        <end position="35"/>
    </location>
</feature>
<evidence type="ECO:0000256" key="1">
    <source>
        <dbReference type="SAM" id="Phobius"/>
    </source>
</evidence>
<proteinExistence type="predicted"/>
<name>A0A1H3SD66_9BACT</name>
<keyword evidence="1" id="KW-0812">Transmembrane</keyword>
<keyword evidence="1" id="KW-0472">Membrane</keyword>
<evidence type="ECO:0000313" key="2">
    <source>
        <dbReference type="EMBL" id="SDZ35854.1"/>
    </source>
</evidence>